<dbReference type="CDD" id="cd12108">
    <property type="entry name" value="Hr-like"/>
    <property type="match status" value="1"/>
</dbReference>
<feature type="domain" description="Hemerythrin-like" evidence="1">
    <location>
        <begin position="18"/>
        <end position="149"/>
    </location>
</feature>
<dbReference type="AlphaFoldDB" id="A0A1H7PPR3"/>
<reference evidence="3" key="1">
    <citation type="submission" date="2016-10" db="EMBL/GenBank/DDBJ databases">
        <authorList>
            <person name="Varghese N."/>
            <person name="Submissions S."/>
        </authorList>
    </citation>
    <scope>NUCLEOTIDE SEQUENCE [LARGE SCALE GENOMIC DNA]</scope>
    <source>
        <strain evidence="3">DSM 44675</strain>
    </source>
</reference>
<evidence type="ECO:0000259" key="1">
    <source>
        <dbReference type="Pfam" id="PF01814"/>
    </source>
</evidence>
<dbReference type="EMBL" id="FOAW01000008">
    <property type="protein sequence ID" value="SEL37245.1"/>
    <property type="molecule type" value="Genomic_DNA"/>
</dbReference>
<organism evidence="2 3">
    <name type="scientific">Rhodococcus maanshanensis</name>
    <dbReference type="NCBI Taxonomy" id="183556"/>
    <lineage>
        <taxon>Bacteria</taxon>
        <taxon>Bacillati</taxon>
        <taxon>Actinomycetota</taxon>
        <taxon>Actinomycetes</taxon>
        <taxon>Mycobacteriales</taxon>
        <taxon>Nocardiaceae</taxon>
        <taxon>Rhodococcus</taxon>
    </lineage>
</organism>
<dbReference type="OrthoDB" id="5197650at2"/>
<dbReference type="InterPro" id="IPR012312">
    <property type="entry name" value="Hemerythrin-like"/>
</dbReference>
<dbReference type="RefSeq" id="WP_072752953.1">
    <property type="nucleotide sequence ID" value="NZ_FOAW01000008.1"/>
</dbReference>
<sequence length="221" mass="24638">MSSPTTHRPTSDEDLLGMRLAHRVMRRDAARLVRVADELAADPSGFGTRRRAALAAYLDLFLASIHHHHTVEDEALWPLIVASAGPHTDLTELTDDHRALDPLLDEIRGHAHAGADRTAAVGLAVSLHQLRDLLDEHIEDEERTVFPLVTGFVPADAWARFEQHAQRGGRMGFELTRAFAVMTPDELAWVRGRVPMVVRGIVFACGGRQRRRERLVFGVEN</sequence>
<protein>
    <submittedName>
        <fullName evidence="2">Hemerythrin HHE cation binding domain-containing protein</fullName>
    </submittedName>
</protein>
<accession>A0A1H7PPR3</accession>
<name>A0A1H7PPR3_9NOCA</name>
<gene>
    <name evidence="2" type="ORF">SAMN05444583_108110</name>
</gene>
<proteinExistence type="predicted"/>
<dbReference type="Gene3D" id="1.20.120.520">
    <property type="entry name" value="nmb1532 protein domain like"/>
    <property type="match status" value="1"/>
</dbReference>
<evidence type="ECO:0000313" key="2">
    <source>
        <dbReference type="EMBL" id="SEL37245.1"/>
    </source>
</evidence>
<dbReference type="Proteomes" id="UP000198677">
    <property type="component" value="Unassembled WGS sequence"/>
</dbReference>
<keyword evidence="3" id="KW-1185">Reference proteome</keyword>
<dbReference type="Pfam" id="PF01814">
    <property type="entry name" value="Hemerythrin"/>
    <property type="match status" value="1"/>
</dbReference>
<evidence type="ECO:0000313" key="3">
    <source>
        <dbReference type="Proteomes" id="UP000198677"/>
    </source>
</evidence>